<accession>A0ABD1W5T8</accession>
<name>A0ABD1W5T8_9LAMI</name>
<dbReference type="InterPro" id="IPR031107">
    <property type="entry name" value="Small_HSP"/>
</dbReference>
<dbReference type="Pfam" id="PF00011">
    <property type="entry name" value="HSP20"/>
    <property type="match status" value="1"/>
</dbReference>
<comment type="caution">
    <text evidence="3">The sequence shown here is derived from an EMBL/GenBank/DDBJ whole genome shotgun (WGS) entry which is preliminary data.</text>
</comment>
<gene>
    <name evidence="3" type="ORF">Fot_13376</name>
</gene>
<dbReference type="Proteomes" id="UP001604277">
    <property type="component" value="Unassembled WGS sequence"/>
</dbReference>
<keyword evidence="1" id="KW-0346">Stress response</keyword>
<evidence type="ECO:0000259" key="2">
    <source>
        <dbReference type="Pfam" id="PF00011"/>
    </source>
</evidence>
<protein>
    <submittedName>
        <fullName evidence="3">HSP20 family protein</fullName>
    </submittedName>
</protein>
<organism evidence="3 4">
    <name type="scientific">Forsythia ovata</name>
    <dbReference type="NCBI Taxonomy" id="205694"/>
    <lineage>
        <taxon>Eukaryota</taxon>
        <taxon>Viridiplantae</taxon>
        <taxon>Streptophyta</taxon>
        <taxon>Embryophyta</taxon>
        <taxon>Tracheophyta</taxon>
        <taxon>Spermatophyta</taxon>
        <taxon>Magnoliopsida</taxon>
        <taxon>eudicotyledons</taxon>
        <taxon>Gunneridae</taxon>
        <taxon>Pentapetalae</taxon>
        <taxon>asterids</taxon>
        <taxon>lamiids</taxon>
        <taxon>Lamiales</taxon>
        <taxon>Oleaceae</taxon>
        <taxon>Forsythieae</taxon>
        <taxon>Forsythia</taxon>
    </lineage>
</organism>
<dbReference type="AlphaFoldDB" id="A0ABD1W5T8"/>
<dbReference type="SUPFAM" id="SSF49764">
    <property type="entry name" value="HSP20-like chaperones"/>
    <property type="match status" value="1"/>
</dbReference>
<dbReference type="PANTHER" id="PTHR11527">
    <property type="entry name" value="HEAT-SHOCK PROTEIN 20 FAMILY MEMBER"/>
    <property type="match status" value="1"/>
</dbReference>
<dbReference type="InterPro" id="IPR002068">
    <property type="entry name" value="A-crystallin/Hsp20_dom"/>
</dbReference>
<keyword evidence="4" id="KW-1185">Reference proteome</keyword>
<dbReference type="InterPro" id="IPR008978">
    <property type="entry name" value="HSP20-like_chaperone"/>
</dbReference>
<proteinExistence type="predicted"/>
<evidence type="ECO:0000256" key="1">
    <source>
        <dbReference type="ARBA" id="ARBA00023016"/>
    </source>
</evidence>
<dbReference type="EMBL" id="JBFOLJ010000004">
    <property type="protein sequence ID" value="KAL2544143.1"/>
    <property type="molecule type" value="Genomic_DNA"/>
</dbReference>
<dbReference type="Gene3D" id="2.60.40.790">
    <property type="match status" value="1"/>
</dbReference>
<evidence type="ECO:0000313" key="4">
    <source>
        <dbReference type="Proteomes" id="UP001604277"/>
    </source>
</evidence>
<reference evidence="4" key="1">
    <citation type="submission" date="2024-07" db="EMBL/GenBank/DDBJ databases">
        <title>Two chromosome-level genome assemblies of Korean endemic species Abeliophyllum distichum and Forsythia ovata (Oleaceae).</title>
        <authorList>
            <person name="Jang H."/>
        </authorList>
    </citation>
    <scope>NUCLEOTIDE SEQUENCE [LARGE SCALE GENOMIC DNA]</scope>
</reference>
<evidence type="ECO:0000313" key="3">
    <source>
        <dbReference type="EMBL" id="KAL2544143.1"/>
    </source>
</evidence>
<feature type="domain" description="SHSP" evidence="2">
    <location>
        <begin position="49"/>
        <end position="95"/>
    </location>
</feature>
<sequence length="111" mass="12225">MVSNSGGGFRVAGGYMLDWELESKYDSGGRRQCLTENSLRMVMDGTRAADLPGLKKEEVKVEVEEGGVLQISGERSKEQEEKNGKWRGAVASSFAGSGCRKMPRRIRLRLA</sequence>